<dbReference type="NCBIfam" id="NF009891">
    <property type="entry name" value="PRK13351.1-1"/>
    <property type="match status" value="1"/>
</dbReference>
<evidence type="ECO:0000256" key="1">
    <source>
        <dbReference type="ARBA" id="ARBA00005870"/>
    </source>
</evidence>
<evidence type="ECO:0000313" key="7">
    <source>
        <dbReference type="Proteomes" id="UP000580839"/>
    </source>
</evidence>
<dbReference type="SMART" id="SM00838">
    <property type="entry name" value="EFG_C"/>
    <property type="match status" value="1"/>
</dbReference>
<comment type="caution">
    <text evidence="6">The sequence shown here is derived from an EMBL/GenBank/DDBJ whole genome shotgun (WGS) entry which is preliminary data.</text>
</comment>
<dbReference type="Pfam" id="PF00679">
    <property type="entry name" value="EFG_C"/>
    <property type="match status" value="1"/>
</dbReference>
<dbReference type="CDD" id="cd04170">
    <property type="entry name" value="EF-G_bact"/>
    <property type="match status" value="1"/>
</dbReference>
<dbReference type="Gene3D" id="3.30.230.10">
    <property type="match status" value="1"/>
</dbReference>
<dbReference type="GO" id="GO:0032790">
    <property type="term" value="P:ribosome disassembly"/>
    <property type="evidence" value="ECO:0007669"/>
    <property type="project" value="TreeGrafter"/>
</dbReference>
<evidence type="ECO:0000313" key="6">
    <source>
        <dbReference type="EMBL" id="NOT34979.1"/>
    </source>
</evidence>
<dbReference type="AlphaFoldDB" id="A0A849T0Y2"/>
<dbReference type="Proteomes" id="UP000580839">
    <property type="component" value="Unassembled WGS sequence"/>
</dbReference>
<dbReference type="NCBIfam" id="TIGR00231">
    <property type="entry name" value="small_GTP"/>
    <property type="match status" value="1"/>
</dbReference>
<gene>
    <name evidence="6" type="primary">fusA</name>
    <name evidence="6" type="ORF">HOP12_12520</name>
</gene>
<dbReference type="InterPro" id="IPR005517">
    <property type="entry name" value="Transl_elong_EFG/EF2_IV"/>
</dbReference>
<reference evidence="6 7" key="1">
    <citation type="submission" date="2020-04" db="EMBL/GenBank/DDBJ databases">
        <title>Metagenomic profiling of ammonia- and methane-oxidizing microorganisms in a Dutch drinking water treatment plant.</title>
        <authorList>
            <person name="Poghosyan L."/>
            <person name="Leucker S."/>
        </authorList>
    </citation>
    <scope>NUCLEOTIDE SEQUENCE [LARGE SCALE GENOMIC DNA]</scope>
    <source>
        <strain evidence="6">S-RSF-IL-03</strain>
    </source>
</reference>
<evidence type="ECO:0000259" key="5">
    <source>
        <dbReference type="PROSITE" id="PS51722"/>
    </source>
</evidence>
<dbReference type="PANTHER" id="PTHR43261">
    <property type="entry name" value="TRANSLATION ELONGATION FACTOR G-RELATED"/>
    <property type="match status" value="1"/>
</dbReference>
<dbReference type="InterPro" id="IPR000795">
    <property type="entry name" value="T_Tr_GTP-bd_dom"/>
</dbReference>
<dbReference type="CDD" id="cd04088">
    <property type="entry name" value="EFG_mtEFG_II"/>
    <property type="match status" value="1"/>
</dbReference>
<dbReference type="InterPro" id="IPR009022">
    <property type="entry name" value="EFG_III"/>
</dbReference>
<protein>
    <recommendedName>
        <fullName evidence="4">Elongation factor G</fullName>
    </recommendedName>
</protein>
<dbReference type="InterPro" id="IPR041095">
    <property type="entry name" value="EFG_II"/>
</dbReference>
<dbReference type="InterPro" id="IPR027417">
    <property type="entry name" value="P-loop_NTPase"/>
</dbReference>
<dbReference type="EMBL" id="JABFRW010000161">
    <property type="protein sequence ID" value="NOT34979.1"/>
    <property type="molecule type" value="Genomic_DNA"/>
</dbReference>
<keyword evidence="2" id="KW-0547">Nucleotide-binding</keyword>
<dbReference type="PROSITE" id="PS51722">
    <property type="entry name" value="G_TR_2"/>
    <property type="match status" value="1"/>
</dbReference>
<dbReference type="Gene3D" id="2.40.30.10">
    <property type="entry name" value="Translation factors"/>
    <property type="match status" value="1"/>
</dbReference>
<dbReference type="SMART" id="SM00889">
    <property type="entry name" value="EFG_IV"/>
    <property type="match status" value="1"/>
</dbReference>
<accession>A0A849T0Y2</accession>
<dbReference type="NCBIfam" id="NF009381">
    <property type="entry name" value="PRK12740.1-5"/>
    <property type="match status" value="1"/>
</dbReference>
<dbReference type="InterPro" id="IPR047872">
    <property type="entry name" value="EFG_IV"/>
</dbReference>
<dbReference type="SUPFAM" id="SSF52540">
    <property type="entry name" value="P-loop containing nucleoside triphosphate hydrolases"/>
    <property type="match status" value="1"/>
</dbReference>
<dbReference type="CDD" id="cd16262">
    <property type="entry name" value="EFG_III"/>
    <property type="match status" value="1"/>
</dbReference>
<dbReference type="NCBIfam" id="NF009379">
    <property type="entry name" value="PRK12740.1-3"/>
    <property type="match status" value="1"/>
</dbReference>
<dbReference type="Gene3D" id="3.30.70.240">
    <property type="match status" value="1"/>
</dbReference>
<dbReference type="InterPro" id="IPR053905">
    <property type="entry name" value="EF-G-like_DII"/>
</dbReference>
<comment type="similarity">
    <text evidence="1">Belongs to the TRAFAC class translation factor GTPase superfamily. Classic translation factor GTPase family. EF-G/EF-2 subfamily.</text>
</comment>
<dbReference type="InterPro" id="IPR035649">
    <property type="entry name" value="EFG_V"/>
</dbReference>
<dbReference type="InterPro" id="IPR035647">
    <property type="entry name" value="EFG_III/V"/>
</dbReference>
<dbReference type="Pfam" id="PF14492">
    <property type="entry name" value="EFG_III"/>
    <property type="match status" value="1"/>
</dbReference>
<dbReference type="InterPro" id="IPR000640">
    <property type="entry name" value="EFG_V-like"/>
</dbReference>
<dbReference type="NCBIfam" id="TIGR00484">
    <property type="entry name" value="EF-G"/>
    <property type="match status" value="1"/>
</dbReference>
<dbReference type="FunFam" id="3.30.70.240:FF:000001">
    <property type="entry name" value="Elongation factor G"/>
    <property type="match status" value="1"/>
</dbReference>
<dbReference type="PANTHER" id="PTHR43261:SF6">
    <property type="entry name" value="ELONGATION FACTOR G-LIKE PROTEIN"/>
    <property type="match status" value="1"/>
</dbReference>
<dbReference type="GO" id="GO:0005525">
    <property type="term" value="F:GTP binding"/>
    <property type="evidence" value="ECO:0007669"/>
    <property type="project" value="UniProtKB-UniRule"/>
</dbReference>
<dbReference type="Pfam" id="PF00009">
    <property type="entry name" value="GTP_EFTU"/>
    <property type="match status" value="1"/>
</dbReference>
<name>A0A849T0Y2_UNCEI</name>
<dbReference type="PRINTS" id="PR00315">
    <property type="entry name" value="ELONGATNFCT"/>
</dbReference>
<evidence type="ECO:0000256" key="2">
    <source>
        <dbReference type="ARBA" id="ARBA00022741"/>
    </source>
</evidence>
<dbReference type="CDD" id="cd01434">
    <property type="entry name" value="EFG_mtEFG1_IV"/>
    <property type="match status" value="1"/>
</dbReference>
<dbReference type="FunFam" id="3.30.230.10:FF:000003">
    <property type="entry name" value="Elongation factor G"/>
    <property type="match status" value="1"/>
</dbReference>
<dbReference type="Gene3D" id="3.30.70.870">
    <property type="entry name" value="Elongation Factor G (Translational Gtpase), domain 3"/>
    <property type="match status" value="1"/>
</dbReference>
<dbReference type="SUPFAM" id="SSF54980">
    <property type="entry name" value="EF-G C-terminal domain-like"/>
    <property type="match status" value="2"/>
</dbReference>
<proteinExistence type="inferred from homology"/>
<sequence>MKEYTAAQIRNVALVAHHGVGKTSLAEAMLFLAKATTRLGRIADGTTLLDHAPDEISRQITIDLGLAQFEWAGHKINLLDTPGFPDFVGDVYGALRVADAALLMLRANAGVEVGTEVVYEILKQEKSPVLVVVNMMDKEHADFTGAIASCQRRLGLNAVAVQLPIGVGESFHGIVDLVENKAYTFAGKGMEEKSTEAPIPDEMKAEVEAARARLMEEAATGDESLMEKFLGTGELTIEEIRRGLCERVVQGDLAPAFCCSAFNNHGVKEVLDEVVDILPSPLDVPPIVGRAANGTEVPCKPEPNAPLAAEVFKTHSEQHLGEVSMIRVYSGHLEPGLEVTNASRHRTERIGTLYHLIGKERVDTRKVTAGDIVAAVKLRETHTGDTITDKAHQLELPTPDFPAPVTAEAIHARNKGDEEKMAHGLARLHEEDPTFIKHYETSTRETLVMGMGDLHLEVMVDRLKRRFGVEVLLTRPHVPYRETIKVKAQDEYRHKKQTGGRGQFGEVHLRLDPVKRGDGFKFLDEIKGGVVPNQFIPAVEKGVVAGMERGPLGGYPVVDVQVALFFGKYHDVDSSEMAFKIAAETCFHQAMLKAAPIILEPIDEVMVRIPEEFLGDVMGDMSAKRGRIVGTESDGHYQVIKAMVPAAELYKYATHLRAITQGRGMHAARVSHYEEVPRELADKVIAAARTEKAAGAHA</sequence>
<feature type="domain" description="Tr-type G" evidence="5">
    <location>
        <begin position="7"/>
        <end position="282"/>
    </location>
</feature>
<dbReference type="SUPFAM" id="SSF50447">
    <property type="entry name" value="Translation proteins"/>
    <property type="match status" value="1"/>
</dbReference>
<dbReference type="GO" id="GO:0003746">
    <property type="term" value="F:translation elongation factor activity"/>
    <property type="evidence" value="ECO:0007669"/>
    <property type="project" value="UniProtKB-UniRule"/>
</dbReference>
<dbReference type="InterPro" id="IPR004540">
    <property type="entry name" value="Transl_elong_EFG/EF2"/>
</dbReference>
<dbReference type="CDD" id="cd03713">
    <property type="entry name" value="EFG_mtEFG_C"/>
    <property type="match status" value="1"/>
</dbReference>
<dbReference type="Pfam" id="PF22042">
    <property type="entry name" value="EF-G_D2"/>
    <property type="match status" value="1"/>
</dbReference>
<dbReference type="SUPFAM" id="SSF54211">
    <property type="entry name" value="Ribosomal protein S5 domain 2-like"/>
    <property type="match status" value="1"/>
</dbReference>
<dbReference type="InterPro" id="IPR020568">
    <property type="entry name" value="Ribosomal_Su5_D2-typ_SF"/>
</dbReference>
<dbReference type="InterPro" id="IPR009000">
    <property type="entry name" value="Transl_B-barrel_sf"/>
</dbReference>
<keyword evidence="6" id="KW-0648">Protein biosynthesis</keyword>
<evidence type="ECO:0000256" key="3">
    <source>
        <dbReference type="ARBA" id="ARBA00023134"/>
    </source>
</evidence>
<evidence type="ECO:0000256" key="4">
    <source>
        <dbReference type="NCBIfam" id="TIGR00484"/>
    </source>
</evidence>
<dbReference type="InterPro" id="IPR014721">
    <property type="entry name" value="Ribsml_uS5_D2-typ_fold_subgr"/>
</dbReference>
<dbReference type="InterPro" id="IPR005225">
    <property type="entry name" value="Small_GTP-bd"/>
</dbReference>
<dbReference type="GO" id="GO:0003924">
    <property type="term" value="F:GTPase activity"/>
    <property type="evidence" value="ECO:0007669"/>
    <property type="project" value="InterPro"/>
</dbReference>
<keyword evidence="6" id="KW-0251">Elongation factor</keyword>
<dbReference type="Gene3D" id="3.40.50.300">
    <property type="entry name" value="P-loop containing nucleotide triphosphate hydrolases"/>
    <property type="match status" value="1"/>
</dbReference>
<organism evidence="6 7">
    <name type="scientific">Eiseniibacteriota bacterium</name>
    <dbReference type="NCBI Taxonomy" id="2212470"/>
    <lineage>
        <taxon>Bacteria</taxon>
        <taxon>Candidatus Eiseniibacteriota</taxon>
    </lineage>
</organism>
<keyword evidence="3" id="KW-0342">GTP-binding</keyword>
<dbReference type="Pfam" id="PF03764">
    <property type="entry name" value="EFG_IV"/>
    <property type="match status" value="1"/>
</dbReference>